<gene>
    <name evidence="1" type="ORF">HPB47_002961</name>
</gene>
<organism evidence="1 2">
    <name type="scientific">Ixodes persulcatus</name>
    <name type="common">Taiga tick</name>
    <dbReference type="NCBI Taxonomy" id="34615"/>
    <lineage>
        <taxon>Eukaryota</taxon>
        <taxon>Metazoa</taxon>
        <taxon>Ecdysozoa</taxon>
        <taxon>Arthropoda</taxon>
        <taxon>Chelicerata</taxon>
        <taxon>Arachnida</taxon>
        <taxon>Acari</taxon>
        <taxon>Parasitiformes</taxon>
        <taxon>Ixodida</taxon>
        <taxon>Ixodoidea</taxon>
        <taxon>Ixodidae</taxon>
        <taxon>Ixodinae</taxon>
        <taxon>Ixodes</taxon>
    </lineage>
</organism>
<dbReference type="Proteomes" id="UP000805193">
    <property type="component" value="Unassembled WGS sequence"/>
</dbReference>
<name>A0AC60PJT6_IXOPE</name>
<keyword evidence="2" id="KW-1185">Reference proteome</keyword>
<sequence>MADASSAWLVDNTATPLNNRNDMAAGLMEDRATKDIGAAGASQGNVDRGHPLEDGLANPAYAGDAAAGHNGPSPPGSYLRGIPLSAVRPTYARGTSLDQSWAAHRHPSPSRSAGKP</sequence>
<evidence type="ECO:0000313" key="2">
    <source>
        <dbReference type="Proteomes" id="UP000805193"/>
    </source>
</evidence>
<reference evidence="1 2" key="1">
    <citation type="journal article" date="2020" name="Cell">
        <title>Large-Scale Comparative Analyses of Tick Genomes Elucidate Their Genetic Diversity and Vector Capacities.</title>
        <authorList>
            <consortium name="Tick Genome and Microbiome Consortium (TIGMIC)"/>
            <person name="Jia N."/>
            <person name="Wang J."/>
            <person name="Shi W."/>
            <person name="Du L."/>
            <person name="Sun Y."/>
            <person name="Zhan W."/>
            <person name="Jiang J.F."/>
            <person name="Wang Q."/>
            <person name="Zhang B."/>
            <person name="Ji P."/>
            <person name="Bell-Sakyi L."/>
            <person name="Cui X.M."/>
            <person name="Yuan T.T."/>
            <person name="Jiang B.G."/>
            <person name="Yang W.F."/>
            <person name="Lam T.T."/>
            <person name="Chang Q.C."/>
            <person name="Ding S.J."/>
            <person name="Wang X.J."/>
            <person name="Zhu J.G."/>
            <person name="Ruan X.D."/>
            <person name="Zhao L."/>
            <person name="Wei J.T."/>
            <person name="Ye R.Z."/>
            <person name="Que T.C."/>
            <person name="Du C.H."/>
            <person name="Zhou Y.H."/>
            <person name="Cheng J.X."/>
            <person name="Dai P.F."/>
            <person name="Guo W.B."/>
            <person name="Han X.H."/>
            <person name="Huang E.J."/>
            <person name="Li L.F."/>
            <person name="Wei W."/>
            <person name="Gao Y.C."/>
            <person name="Liu J.Z."/>
            <person name="Shao H.Z."/>
            <person name="Wang X."/>
            <person name="Wang C.C."/>
            <person name="Yang T.C."/>
            <person name="Huo Q.B."/>
            <person name="Li W."/>
            <person name="Chen H.Y."/>
            <person name="Chen S.E."/>
            <person name="Zhou L.G."/>
            <person name="Ni X.B."/>
            <person name="Tian J.H."/>
            <person name="Sheng Y."/>
            <person name="Liu T."/>
            <person name="Pan Y.S."/>
            <person name="Xia L.Y."/>
            <person name="Li J."/>
            <person name="Zhao F."/>
            <person name="Cao W.C."/>
        </authorList>
    </citation>
    <scope>NUCLEOTIDE SEQUENCE [LARGE SCALE GENOMIC DNA]</scope>
    <source>
        <strain evidence="1">Iper-2018</strain>
    </source>
</reference>
<proteinExistence type="predicted"/>
<evidence type="ECO:0000313" key="1">
    <source>
        <dbReference type="EMBL" id="KAG0421145.1"/>
    </source>
</evidence>
<protein>
    <submittedName>
        <fullName evidence="1">Uncharacterized protein</fullName>
    </submittedName>
</protein>
<comment type="caution">
    <text evidence="1">The sequence shown here is derived from an EMBL/GenBank/DDBJ whole genome shotgun (WGS) entry which is preliminary data.</text>
</comment>
<dbReference type="EMBL" id="JABSTQ010010411">
    <property type="protein sequence ID" value="KAG0421145.1"/>
    <property type="molecule type" value="Genomic_DNA"/>
</dbReference>
<accession>A0AC60PJT6</accession>